<proteinExistence type="predicted"/>
<dbReference type="Proteomes" id="UP000426246">
    <property type="component" value="Chromosome"/>
</dbReference>
<dbReference type="OrthoDB" id="9759601at2"/>
<feature type="domain" description="HD-GYP" evidence="2">
    <location>
        <begin position="110"/>
        <end position="305"/>
    </location>
</feature>
<feature type="domain" description="HD" evidence="1">
    <location>
        <begin position="132"/>
        <end position="254"/>
    </location>
</feature>
<dbReference type="RefSeq" id="WP_155702933.1">
    <property type="nucleotide sequence ID" value="NZ_CP034235.1"/>
</dbReference>
<dbReference type="EMBL" id="CP034235">
    <property type="protein sequence ID" value="QGQ97832.1"/>
    <property type="molecule type" value="Genomic_DNA"/>
</dbReference>
<organism evidence="3 4">
    <name type="scientific">Paenibacillus psychroresistens</name>
    <dbReference type="NCBI Taxonomy" id="1778678"/>
    <lineage>
        <taxon>Bacteria</taxon>
        <taxon>Bacillati</taxon>
        <taxon>Bacillota</taxon>
        <taxon>Bacilli</taxon>
        <taxon>Bacillales</taxon>
        <taxon>Paenibacillaceae</taxon>
        <taxon>Paenibacillus</taxon>
    </lineage>
</organism>
<dbReference type="PANTHER" id="PTHR43155">
    <property type="entry name" value="CYCLIC DI-GMP PHOSPHODIESTERASE PA4108-RELATED"/>
    <property type="match status" value="1"/>
</dbReference>
<sequence length="347" mass="39765">MRINVMELIEGDLLMEPAFNSYGLHILSESTLLNREDIVKLMNHGIDYVEIAYRENKSLEHKPAAKRNPEQTQKKYVVAVDGIKNVFKQAITDGKIDDDQVMNSFNPLVDNFKQEKDVVSLLLTLSTKDDYTYQHSVQVGILSYYISKWMGQSEEESLIAGKAGYLHDIGKSQISIAILNKPAKLTEDEYTEMKKHTVYGYQIISKSMKEPELAMAALQHHERFDGTGYPLAIKEDKMHALSKIVAVADIYSAMISSRVYQKERDMLHVLKELHRVSFSEIDPHICIVFIKNMLPHFIGKKVTLSNGEEGNIIMTNPTDFFRPLVQIGKQFIDLSHHREIEINKIYM</sequence>
<dbReference type="SMART" id="SM00471">
    <property type="entry name" value="HDc"/>
    <property type="match status" value="1"/>
</dbReference>
<evidence type="ECO:0000313" key="4">
    <source>
        <dbReference type="Proteomes" id="UP000426246"/>
    </source>
</evidence>
<dbReference type="PANTHER" id="PTHR43155:SF2">
    <property type="entry name" value="CYCLIC DI-GMP PHOSPHODIESTERASE PA4108"/>
    <property type="match status" value="1"/>
</dbReference>
<gene>
    <name evidence="3" type="ORF">EHS13_24550</name>
</gene>
<evidence type="ECO:0000313" key="3">
    <source>
        <dbReference type="EMBL" id="QGQ97832.1"/>
    </source>
</evidence>
<dbReference type="SUPFAM" id="SSF109604">
    <property type="entry name" value="HD-domain/PDEase-like"/>
    <property type="match status" value="1"/>
</dbReference>
<accession>A0A6B8RQ59</accession>
<reference evidence="4" key="1">
    <citation type="submission" date="2018-11" db="EMBL/GenBank/DDBJ databases">
        <title>Complete genome sequence of Paenibacillus sp. ML311-T8.</title>
        <authorList>
            <person name="Nam Y.-D."/>
            <person name="Kang J."/>
            <person name="Chung W.-H."/>
            <person name="Park Y.S."/>
        </authorList>
    </citation>
    <scope>NUCLEOTIDE SEQUENCE [LARGE SCALE GENOMIC DNA]</scope>
    <source>
        <strain evidence="4">ML311-T8</strain>
    </source>
</reference>
<dbReference type="PROSITE" id="PS51831">
    <property type="entry name" value="HD"/>
    <property type="match status" value="1"/>
</dbReference>
<evidence type="ECO:0000259" key="2">
    <source>
        <dbReference type="PROSITE" id="PS51832"/>
    </source>
</evidence>
<dbReference type="InterPro" id="IPR003607">
    <property type="entry name" value="HD/PDEase_dom"/>
</dbReference>
<dbReference type="CDD" id="cd00077">
    <property type="entry name" value="HDc"/>
    <property type="match status" value="1"/>
</dbReference>
<name>A0A6B8RQ59_9BACL</name>
<keyword evidence="4" id="KW-1185">Reference proteome</keyword>
<protein>
    <submittedName>
        <fullName evidence="3">HD-GYP domain-containing protein</fullName>
    </submittedName>
</protein>
<dbReference type="InterPro" id="IPR006675">
    <property type="entry name" value="HDIG_dom"/>
</dbReference>
<dbReference type="KEGG" id="ppsc:EHS13_24550"/>
<dbReference type="InterPro" id="IPR006674">
    <property type="entry name" value="HD_domain"/>
</dbReference>
<dbReference type="InterPro" id="IPR037522">
    <property type="entry name" value="HD_GYP_dom"/>
</dbReference>
<dbReference type="Pfam" id="PF13487">
    <property type="entry name" value="HD_5"/>
    <property type="match status" value="1"/>
</dbReference>
<dbReference type="AlphaFoldDB" id="A0A6B8RQ59"/>
<dbReference type="PROSITE" id="PS51832">
    <property type="entry name" value="HD_GYP"/>
    <property type="match status" value="1"/>
</dbReference>
<evidence type="ECO:0000259" key="1">
    <source>
        <dbReference type="PROSITE" id="PS51831"/>
    </source>
</evidence>
<dbReference type="NCBIfam" id="TIGR00277">
    <property type="entry name" value="HDIG"/>
    <property type="match status" value="1"/>
</dbReference>
<dbReference type="Gene3D" id="1.10.3210.10">
    <property type="entry name" value="Hypothetical protein af1432"/>
    <property type="match status" value="1"/>
</dbReference>